<accession>A0A7E5WRC2</accession>
<dbReference type="InParanoid" id="A0A7E5WRC2"/>
<dbReference type="AlphaFoldDB" id="A0A7E5WRC2"/>
<dbReference type="Pfam" id="PF00063">
    <property type="entry name" value="Myosin_head"/>
    <property type="match status" value="1"/>
</dbReference>
<dbReference type="SUPFAM" id="SSF52540">
    <property type="entry name" value="P-loop containing nucleoside triphosphate hydrolases"/>
    <property type="match status" value="1"/>
</dbReference>
<comment type="caution">
    <text evidence="6">Lacks conserved residue(s) required for the propagation of feature annotation.</text>
</comment>
<dbReference type="CTD" id="26067052"/>
<evidence type="ECO:0000259" key="8">
    <source>
        <dbReference type="PROSITE" id="PS51456"/>
    </source>
</evidence>
<evidence type="ECO:0000256" key="6">
    <source>
        <dbReference type="PROSITE-ProRule" id="PRU00782"/>
    </source>
</evidence>
<keyword evidence="9" id="KW-1185">Reference proteome</keyword>
<organism evidence="9 10">
    <name type="scientific">Trichoplusia ni</name>
    <name type="common">Cabbage looper</name>
    <dbReference type="NCBI Taxonomy" id="7111"/>
    <lineage>
        <taxon>Eukaryota</taxon>
        <taxon>Metazoa</taxon>
        <taxon>Ecdysozoa</taxon>
        <taxon>Arthropoda</taxon>
        <taxon>Hexapoda</taxon>
        <taxon>Insecta</taxon>
        <taxon>Pterygota</taxon>
        <taxon>Neoptera</taxon>
        <taxon>Endopterygota</taxon>
        <taxon>Lepidoptera</taxon>
        <taxon>Glossata</taxon>
        <taxon>Ditrysia</taxon>
        <taxon>Noctuoidea</taxon>
        <taxon>Noctuidae</taxon>
        <taxon>Plusiinae</taxon>
        <taxon>Trichoplusia</taxon>
    </lineage>
</organism>
<dbReference type="PANTHER" id="PTHR13140">
    <property type="entry name" value="MYOSIN"/>
    <property type="match status" value="1"/>
</dbReference>
<keyword evidence="3 6" id="KW-0518">Myosin</keyword>
<evidence type="ECO:0000313" key="10">
    <source>
        <dbReference type="RefSeq" id="XP_026743313.1"/>
    </source>
</evidence>
<feature type="domain" description="Myosin motor" evidence="8">
    <location>
        <begin position="34"/>
        <end position="129"/>
    </location>
</feature>
<dbReference type="GO" id="GO:0016459">
    <property type="term" value="C:myosin complex"/>
    <property type="evidence" value="ECO:0007669"/>
    <property type="project" value="UniProtKB-KW"/>
</dbReference>
<dbReference type="RefSeq" id="XP_026743313.1">
    <property type="nucleotide sequence ID" value="XM_026887512.1"/>
</dbReference>
<dbReference type="GeneID" id="113504992"/>
<feature type="compositionally biased region" description="Basic and acidic residues" evidence="7">
    <location>
        <begin position="21"/>
        <end position="36"/>
    </location>
</feature>
<dbReference type="GO" id="GO:0051015">
    <property type="term" value="F:actin filament binding"/>
    <property type="evidence" value="ECO:0007669"/>
    <property type="project" value="TreeGrafter"/>
</dbReference>
<evidence type="ECO:0000313" key="9">
    <source>
        <dbReference type="Proteomes" id="UP000322000"/>
    </source>
</evidence>
<dbReference type="PANTHER" id="PTHR13140:SF561">
    <property type="entry name" value="MIP31562P1"/>
    <property type="match status" value="1"/>
</dbReference>
<dbReference type="GO" id="GO:0007015">
    <property type="term" value="P:actin filament organization"/>
    <property type="evidence" value="ECO:0007669"/>
    <property type="project" value="TreeGrafter"/>
</dbReference>
<dbReference type="GO" id="GO:0005737">
    <property type="term" value="C:cytoplasm"/>
    <property type="evidence" value="ECO:0007669"/>
    <property type="project" value="TreeGrafter"/>
</dbReference>
<dbReference type="PROSITE" id="PS51456">
    <property type="entry name" value="MYOSIN_MOTOR"/>
    <property type="match status" value="1"/>
</dbReference>
<comment type="similarity">
    <text evidence="6">Belongs to the TRAFAC class myosin-kinesin ATPase superfamily. Myosin family.</text>
</comment>
<feature type="region of interest" description="Disordered" evidence="7">
    <location>
        <begin position="13"/>
        <end position="39"/>
    </location>
</feature>
<evidence type="ECO:0000256" key="7">
    <source>
        <dbReference type="SAM" id="MobiDB-lite"/>
    </source>
</evidence>
<evidence type="ECO:0000256" key="5">
    <source>
        <dbReference type="ARBA" id="ARBA00023203"/>
    </source>
</evidence>
<dbReference type="GO" id="GO:0016020">
    <property type="term" value="C:membrane"/>
    <property type="evidence" value="ECO:0007669"/>
    <property type="project" value="TreeGrafter"/>
</dbReference>
<keyword evidence="1" id="KW-0547">Nucleotide-binding</keyword>
<dbReference type="KEGG" id="tnl:113504992"/>
<dbReference type="GO" id="GO:0005524">
    <property type="term" value="F:ATP binding"/>
    <property type="evidence" value="ECO:0007669"/>
    <property type="project" value="UniProtKB-KW"/>
</dbReference>
<keyword evidence="2" id="KW-0067">ATP-binding</keyword>
<dbReference type="InterPro" id="IPR001609">
    <property type="entry name" value="Myosin_head_motor_dom-like"/>
</dbReference>
<proteinExistence type="inferred from homology"/>
<dbReference type="Proteomes" id="UP000322000">
    <property type="component" value="Chromosome 23"/>
</dbReference>
<protein>
    <submittedName>
        <fullName evidence="10">Myosin-3-like</fullName>
    </submittedName>
</protein>
<evidence type="ECO:0000256" key="3">
    <source>
        <dbReference type="ARBA" id="ARBA00023123"/>
    </source>
</evidence>
<evidence type="ECO:0000256" key="4">
    <source>
        <dbReference type="ARBA" id="ARBA00023175"/>
    </source>
</evidence>
<sequence>MCYTGRLVSPGNAPVCDGENENDKMEERESAPDHGVPDMTMMPEITEQAINDNLKTRYIHDLVYTYTGSILVAVNPYKELGCYTTVSFMNFPYLLVLRTYHQENDGRKQYARYLCDIGFLTLIYRDLPE</sequence>
<name>A0A7E5WRC2_TRINI</name>
<keyword evidence="4" id="KW-0505">Motor protein</keyword>
<evidence type="ECO:0000256" key="1">
    <source>
        <dbReference type="ARBA" id="ARBA00022741"/>
    </source>
</evidence>
<evidence type="ECO:0000256" key="2">
    <source>
        <dbReference type="ARBA" id="ARBA00022840"/>
    </source>
</evidence>
<reference evidence="10" key="1">
    <citation type="submission" date="2025-08" db="UniProtKB">
        <authorList>
            <consortium name="RefSeq"/>
        </authorList>
    </citation>
    <scope>IDENTIFICATION</scope>
</reference>
<dbReference type="InterPro" id="IPR027417">
    <property type="entry name" value="P-loop_NTPase"/>
</dbReference>
<dbReference type="OrthoDB" id="312459at2759"/>
<keyword evidence="5 6" id="KW-0009">Actin-binding</keyword>
<dbReference type="InterPro" id="IPR036961">
    <property type="entry name" value="Kinesin_motor_dom_sf"/>
</dbReference>
<dbReference type="Gene3D" id="3.40.850.10">
    <property type="entry name" value="Kinesin motor domain"/>
    <property type="match status" value="1"/>
</dbReference>
<gene>
    <name evidence="10" type="primary">LOC113504992</name>
</gene>
<dbReference type="GO" id="GO:0000146">
    <property type="term" value="F:microfilament motor activity"/>
    <property type="evidence" value="ECO:0007669"/>
    <property type="project" value="TreeGrafter"/>
</dbReference>